<reference evidence="2 3" key="1">
    <citation type="submission" date="2019-03" db="EMBL/GenBank/DDBJ databases">
        <title>The complete genome sequence of Swingsia_sp. F3b2 LMG30590(T).</title>
        <authorList>
            <person name="Chua K.-O."/>
            <person name="Chan K.-G."/>
            <person name="See-Too W.-S."/>
        </authorList>
    </citation>
    <scope>NUCLEOTIDE SEQUENCE [LARGE SCALE GENOMIC DNA]</scope>
    <source>
        <strain evidence="2 3">F3b2</strain>
    </source>
</reference>
<proteinExistence type="predicted"/>
<gene>
    <name evidence="2" type="ORF">E3E12_07705</name>
</gene>
<dbReference type="EMBL" id="CP038231">
    <property type="protein sequence ID" value="QDH14081.1"/>
    <property type="molecule type" value="Genomic_DNA"/>
</dbReference>
<feature type="region of interest" description="Disordered" evidence="1">
    <location>
        <begin position="77"/>
        <end position="111"/>
    </location>
</feature>
<organism evidence="2 3">
    <name type="scientific">Formicincola oecophyllae</name>
    <dbReference type="NCBI Taxonomy" id="2558361"/>
    <lineage>
        <taxon>Bacteria</taxon>
        <taxon>Pseudomonadati</taxon>
        <taxon>Pseudomonadota</taxon>
        <taxon>Alphaproteobacteria</taxon>
        <taxon>Acetobacterales</taxon>
        <taxon>Acetobacteraceae</taxon>
        <taxon>Formicincola</taxon>
    </lineage>
</organism>
<dbReference type="OrthoDB" id="7376608at2"/>
<dbReference type="AlphaFoldDB" id="A0A4Y6UCG4"/>
<evidence type="ECO:0000256" key="1">
    <source>
        <dbReference type="SAM" id="MobiDB-lite"/>
    </source>
</evidence>
<dbReference type="RefSeq" id="WP_141443785.1">
    <property type="nucleotide sequence ID" value="NZ_CP038231.1"/>
</dbReference>
<name>A0A4Y6UCG4_9PROT</name>
<protein>
    <submittedName>
        <fullName evidence="2">Uncharacterized protein</fullName>
    </submittedName>
</protein>
<dbReference type="KEGG" id="swf:E3E12_07705"/>
<dbReference type="Proteomes" id="UP000318709">
    <property type="component" value="Chromosome"/>
</dbReference>
<evidence type="ECO:0000313" key="2">
    <source>
        <dbReference type="EMBL" id="QDH14081.1"/>
    </source>
</evidence>
<accession>A0A4Y6UCG4</accession>
<sequence>MTYESLLHEITEFCARWAMAETTFGRAARTDPYIIKRLRQGRDVRFSTLLKLQRFMLDYPATTMADTCAEAGRRTHPATTALQPMASRPQAGQARAVGIPTAHHPLPPLGMGSSAATLAAALAAQKASQRSAHQAGRRP</sequence>
<evidence type="ECO:0000313" key="3">
    <source>
        <dbReference type="Proteomes" id="UP000318709"/>
    </source>
</evidence>
<keyword evidence="3" id="KW-1185">Reference proteome</keyword>